<dbReference type="InterPro" id="IPR029016">
    <property type="entry name" value="GAF-like_dom_sf"/>
</dbReference>
<dbReference type="Gene3D" id="1.10.287.950">
    <property type="entry name" value="Methyl-accepting chemotaxis protein"/>
    <property type="match status" value="1"/>
</dbReference>
<organism evidence="6 7">
    <name type="scientific">Thalassospira povalilytica</name>
    <dbReference type="NCBI Taxonomy" id="732237"/>
    <lineage>
        <taxon>Bacteria</taxon>
        <taxon>Pseudomonadati</taxon>
        <taxon>Pseudomonadota</taxon>
        <taxon>Alphaproteobacteria</taxon>
        <taxon>Rhodospirillales</taxon>
        <taxon>Thalassospiraceae</taxon>
        <taxon>Thalassospira</taxon>
    </lineage>
</organism>
<evidence type="ECO:0000259" key="5">
    <source>
        <dbReference type="PROSITE" id="PS50111"/>
    </source>
</evidence>
<dbReference type="PANTHER" id="PTHR32089">
    <property type="entry name" value="METHYL-ACCEPTING CHEMOTAXIS PROTEIN MCPB"/>
    <property type="match status" value="1"/>
</dbReference>
<dbReference type="InterPro" id="IPR004090">
    <property type="entry name" value="Chemotax_Me-accpt_rcpt"/>
</dbReference>
<name>A0ABX4R4H4_9PROT</name>
<dbReference type="Pfam" id="PF13185">
    <property type="entry name" value="GAF_2"/>
    <property type="match status" value="1"/>
</dbReference>
<comment type="similarity">
    <text evidence="2">Belongs to the methyl-accepting chemotaxis (MCP) protein family.</text>
</comment>
<evidence type="ECO:0000313" key="7">
    <source>
        <dbReference type="Proteomes" id="UP000233365"/>
    </source>
</evidence>
<dbReference type="Gene3D" id="3.30.450.40">
    <property type="match status" value="1"/>
</dbReference>
<dbReference type="InterPro" id="IPR004089">
    <property type="entry name" value="MCPsignal_dom"/>
</dbReference>
<dbReference type="PANTHER" id="PTHR32089:SF112">
    <property type="entry name" value="LYSOZYME-LIKE PROTEIN-RELATED"/>
    <property type="match status" value="1"/>
</dbReference>
<evidence type="ECO:0000256" key="3">
    <source>
        <dbReference type="PROSITE-ProRule" id="PRU00284"/>
    </source>
</evidence>
<keyword evidence="7" id="KW-1185">Reference proteome</keyword>
<dbReference type="PROSITE" id="PS50111">
    <property type="entry name" value="CHEMOTAXIS_TRANSDUC_2"/>
    <property type="match status" value="1"/>
</dbReference>
<evidence type="ECO:0000256" key="4">
    <source>
        <dbReference type="SAM" id="Coils"/>
    </source>
</evidence>
<comment type="caution">
    <text evidence="6">The sequence shown here is derived from an EMBL/GenBank/DDBJ whole genome shotgun (WGS) entry which is preliminary data.</text>
</comment>
<protein>
    <recommendedName>
        <fullName evidence="5">Methyl-accepting transducer domain-containing protein</fullName>
    </recommendedName>
</protein>
<evidence type="ECO:0000256" key="1">
    <source>
        <dbReference type="ARBA" id="ARBA00023224"/>
    </source>
</evidence>
<evidence type="ECO:0000256" key="2">
    <source>
        <dbReference type="ARBA" id="ARBA00029447"/>
    </source>
</evidence>
<evidence type="ECO:0000313" key="6">
    <source>
        <dbReference type="EMBL" id="PKR47863.1"/>
    </source>
</evidence>
<dbReference type="SUPFAM" id="SSF55781">
    <property type="entry name" value="GAF domain-like"/>
    <property type="match status" value="1"/>
</dbReference>
<feature type="domain" description="Methyl-accepting transducer" evidence="5">
    <location>
        <begin position="251"/>
        <end position="494"/>
    </location>
</feature>
<dbReference type="SUPFAM" id="SSF58104">
    <property type="entry name" value="Methyl-accepting chemotaxis protein (MCP) signaling domain"/>
    <property type="match status" value="1"/>
</dbReference>
<dbReference type="SMART" id="SM00283">
    <property type="entry name" value="MA"/>
    <property type="match status" value="1"/>
</dbReference>
<dbReference type="InterPro" id="IPR003018">
    <property type="entry name" value="GAF"/>
</dbReference>
<gene>
    <name evidence="6" type="ORF">CU041_17450</name>
</gene>
<proteinExistence type="inferred from homology"/>
<dbReference type="EMBL" id="PGTS01000007">
    <property type="protein sequence ID" value="PKR47863.1"/>
    <property type="molecule type" value="Genomic_DNA"/>
</dbReference>
<reference evidence="6 7" key="1">
    <citation type="submission" date="2017-11" db="EMBL/GenBank/DDBJ databases">
        <title>Biodiversity and function of Thalassospira species in the particle-attached aromatic-hydrocarbon-degrading consortia from the surface seawater of the China South Sea.</title>
        <authorList>
            <person name="Dong C."/>
            <person name="Liu R."/>
            <person name="Shao Z."/>
        </authorList>
    </citation>
    <scope>NUCLEOTIDE SEQUENCE [LARGE SCALE GENOMIC DNA]</scope>
    <source>
        <strain evidence="6 7">139Z-12</strain>
    </source>
</reference>
<dbReference type="PRINTS" id="PR00260">
    <property type="entry name" value="CHEMTRNSDUCR"/>
</dbReference>
<keyword evidence="4" id="KW-0175">Coiled coil</keyword>
<dbReference type="Pfam" id="PF00015">
    <property type="entry name" value="MCPsignal"/>
    <property type="match status" value="1"/>
</dbReference>
<dbReference type="SMART" id="SM00065">
    <property type="entry name" value="GAF"/>
    <property type="match status" value="1"/>
</dbReference>
<dbReference type="Proteomes" id="UP000233365">
    <property type="component" value="Unassembled WGS sequence"/>
</dbReference>
<accession>A0ABX4R4H4</accession>
<sequence length="514" mass="54617">MTGQWRPDISMIGRQRGLHDLFGFREGTELFQPRSFKMLAGFIRSVSPENDPQFRRAPDGSALVDILRLLRKVSTVADEASARNEAIGDILSAVCDYCAWPIGHAYLRSGDELSSAGIWSISSSISGARIADFRTQSEQTVFALGQGLIGSVAANGTAVCIADVTRKDGFLRAPSAARNGLRGCFALPVKLAGRTEGVIEFFSPDIARLDDELLELLGFVGGQVARILEREQVLKSREQLASDFENQVQGTVGMLGAAVSQVRSALDVLGDSHDQTRNCNQGIAQAAQSALQRIENVAQQMETLKSQLVHVGGEAAETVRTTHEIGCQARDMRETFATLQARAADAEKMLSSISAIAAQTKMLGLNASIEAARVGEAGKGFAIVAKEVKALAGQSASATDEISRWMELMLETIAKAGNDIDQIALAMDTLQARSETTAAQTEEQAEICISVASGATSAVSEARSVGDSVEEITNAIAHADAVAGELSDAAANLETQGSELRTRVEGFIGKILAM</sequence>
<keyword evidence="1 3" id="KW-0807">Transducer</keyword>
<feature type="coiled-coil region" evidence="4">
    <location>
        <begin position="284"/>
        <end position="349"/>
    </location>
</feature>